<sequence length="112" mass="12184">MRTYCPYMGDVWCGWRNAALPESAKRSLRHRSAAHRQAAGPRHRWREPATARQERDAVDGRRHGDVQTLAQQVGELASPPGLSAGLGVGGEAARLVSRGYGVLRLPLSGEAE</sequence>
<reference evidence="2 5" key="2">
    <citation type="submission" date="2019-04" db="EMBL/GenBank/DDBJ databases">
        <title>Draft genome sequences of Streptomyces avermitilis NBRC 14893.</title>
        <authorList>
            <person name="Komaki H."/>
            <person name="Tamura T."/>
            <person name="Hosoyama A."/>
        </authorList>
    </citation>
    <scope>NUCLEOTIDE SEQUENCE [LARGE SCALE GENOMIC DNA]</scope>
    <source>
        <strain evidence="2 5">NBRC 14893</strain>
    </source>
</reference>
<feature type="region of interest" description="Disordered" evidence="1">
    <location>
        <begin position="24"/>
        <end position="65"/>
    </location>
</feature>
<reference evidence="3 4" key="1">
    <citation type="submission" date="2019-04" db="EMBL/GenBank/DDBJ databases">
        <title>Draft genome sequences of Streptomyces avermitilis ATCC 31267.</title>
        <authorList>
            <person name="Komaki H."/>
            <person name="Tamura T."/>
            <person name="Hosoyama A."/>
        </authorList>
    </citation>
    <scope>NUCLEOTIDE SEQUENCE [LARGE SCALE GENOMIC DNA]</scope>
    <source>
        <strain evidence="3 4">ATCC 31267</strain>
    </source>
</reference>
<name>A0A4D4M8E2_STRAX</name>
<evidence type="ECO:0000313" key="4">
    <source>
        <dbReference type="Proteomes" id="UP000299211"/>
    </source>
</evidence>
<dbReference type="Proteomes" id="UP000302139">
    <property type="component" value="Unassembled WGS sequence"/>
</dbReference>
<evidence type="ECO:0000313" key="5">
    <source>
        <dbReference type="Proteomes" id="UP000302139"/>
    </source>
</evidence>
<dbReference type="EMBL" id="BJHX01000001">
    <property type="protein sequence ID" value="GDY68098.1"/>
    <property type="molecule type" value="Genomic_DNA"/>
</dbReference>
<gene>
    <name evidence="2" type="ORF">SAV14893_074910</name>
    <name evidence="3" type="ORF">SAV31267_010470</name>
</gene>
<proteinExistence type="predicted"/>
<organism evidence="2 5">
    <name type="scientific">Streptomyces avermitilis</name>
    <dbReference type="NCBI Taxonomy" id="33903"/>
    <lineage>
        <taxon>Bacteria</taxon>
        <taxon>Bacillati</taxon>
        <taxon>Actinomycetota</taxon>
        <taxon>Actinomycetes</taxon>
        <taxon>Kitasatosporales</taxon>
        <taxon>Streptomycetaceae</taxon>
        <taxon>Streptomyces</taxon>
    </lineage>
</organism>
<feature type="compositionally biased region" description="Basic and acidic residues" evidence="1">
    <location>
        <begin position="46"/>
        <end position="65"/>
    </location>
</feature>
<dbReference type="AlphaFoldDB" id="A0A4D4M8E2"/>
<protein>
    <submittedName>
        <fullName evidence="2">Uncharacterized protein</fullName>
    </submittedName>
</protein>
<dbReference type="EMBL" id="BJHY01000001">
    <property type="protein sequence ID" value="GDY71562.1"/>
    <property type="molecule type" value="Genomic_DNA"/>
</dbReference>
<dbReference type="Proteomes" id="UP000299211">
    <property type="component" value="Unassembled WGS sequence"/>
</dbReference>
<evidence type="ECO:0000313" key="2">
    <source>
        <dbReference type="EMBL" id="GDY68098.1"/>
    </source>
</evidence>
<evidence type="ECO:0000313" key="3">
    <source>
        <dbReference type="EMBL" id="GDY71562.1"/>
    </source>
</evidence>
<comment type="caution">
    <text evidence="2">The sequence shown here is derived from an EMBL/GenBank/DDBJ whole genome shotgun (WGS) entry which is preliminary data.</text>
</comment>
<accession>A0A4D4M8E2</accession>
<evidence type="ECO:0000256" key="1">
    <source>
        <dbReference type="SAM" id="MobiDB-lite"/>
    </source>
</evidence>